<dbReference type="SUPFAM" id="SSF48726">
    <property type="entry name" value="Immunoglobulin"/>
    <property type="match status" value="5"/>
</dbReference>
<keyword evidence="5" id="KW-0472">Membrane</keyword>
<dbReference type="Gene3D" id="2.60.40.10">
    <property type="entry name" value="Immunoglobulins"/>
    <property type="match status" value="5"/>
</dbReference>
<keyword evidence="5" id="KW-1133">Transmembrane helix</keyword>
<evidence type="ECO:0000256" key="3">
    <source>
        <dbReference type="ARBA" id="ARBA00023180"/>
    </source>
</evidence>
<evidence type="ECO:0000259" key="6">
    <source>
        <dbReference type="PROSITE" id="PS50835"/>
    </source>
</evidence>
<evidence type="ECO:0000256" key="1">
    <source>
        <dbReference type="ARBA" id="ARBA00022729"/>
    </source>
</evidence>
<keyword evidence="5" id="KW-0812">Transmembrane</keyword>
<accession>A0A3Q3JVM3</accession>
<dbReference type="InterPro" id="IPR003598">
    <property type="entry name" value="Ig_sub2"/>
</dbReference>
<feature type="domain" description="Ig-like" evidence="6">
    <location>
        <begin position="78"/>
        <end position="166"/>
    </location>
</feature>
<keyword evidence="8" id="KW-1185">Reference proteome</keyword>
<feature type="domain" description="Ig-like" evidence="6">
    <location>
        <begin position="174"/>
        <end position="257"/>
    </location>
</feature>
<feature type="domain" description="Ig-like" evidence="6">
    <location>
        <begin position="261"/>
        <end position="333"/>
    </location>
</feature>
<dbReference type="PROSITE" id="PS50835">
    <property type="entry name" value="IG_LIKE"/>
    <property type="match status" value="4"/>
</dbReference>
<dbReference type="Ensembl" id="ENSMALT00000021073.1">
    <property type="protein sequence ID" value="ENSMALP00000020670.1"/>
    <property type="gene ID" value="ENSMALG00000014426.1"/>
</dbReference>
<evidence type="ECO:0000256" key="4">
    <source>
        <dbReference type="ARBA" id="ARBA00023319"/>
    </source>
</evidence>
<dbReference type="SMART" id="SM00408">
    <property type="entry name" value="IGc2"/>
    <property type="match status" value="4"/>
</dbReference>
<reference evidence="7" key="2">
    <citation type="submission" date="2025-09" db="UniProtKB">
        <authorList>
            <consortium name="Ensembl"/>
        </authorList>
    </citation>
    <scope>IDENTIFICATION</scope>
</reference>
<dbReference type="InterPro" id="IPR007110">
    <property type="entry name" value="Ig-like_dom"/>
</dbReference>
<evidence type="ECO:0000256" key="2">
    <source>
        <dbReference type="ARBA" id="ARBA00023157"/>
    </source>
</evidence>
<evidence type="ECO:0000313" key="8">
    <source>
        <dbReference type="Proteomes" id="UP000261600"/>
    </source>
</evidence>
<evidence type="ECO:0000313" key="7">
    <source>
        <dbReference type="Ensembl" id="ENSMALP00000020670.1"/>
    </source>
</evidence>
<reference evidence="7" key="1">
    <citation type="submission" date="2025-08" db="UniProtKB">
        <authorList>
            <consortium name="Ensembl"/>
        </authorList>
    </citation>
    <scope>IDENTIFICATION</scope>
</reference>
<dbReference type="InterPro" id="IPR052598">
    <property type="entry name" value="IgSF_CEA-related"/>
</dbReference>
<keyword evidence="2" id="KW-1015">Disulfide bond</keyword>
<sequence>NPLPVGSNVTLFSTQHVTTGVWLFEGSVIMVIYPGGYMIIDNWMNRTTFNPTTSSLSIMSLNVQDSGVYSLTTENSISHITLSVQATNLVEFNDTAVLMCSVSTGTPLSYTWRNGSSAVTAGGDVQLSNGNATLTLVNVTRYDTGPFYCFVFNGVSNGSSSSVNLTISYGPSNPAMMVMPMTSRYSYRTGSNITLSCSADSSPSAIISWMLNNVSLNHIDPQFQLQNATRNNSGTYKCLFYNTVTLRVNPLTSVTVTHTGGPAIFNKPFNLTCVVTESVDTILWWKDGQLISASNTTIIGADNKTLELSPVRRSDNGSYWCEAFNAVSNRTSSPYNVIVDYGPDIPTITGPNVAKTGDSVTLTCYASSDPPSFYTWYFGGSLVANTSNYVTPPLTTNMSGVYTCMAYNNVTGQNTTANCCSYGDTGIIALLLQNIVFPLILPHFLLALFSPLWVE</sequence>
<feature type="transmembrane region" description="Helical" evidence="5">
    <location>
        <begin position="435"/>
        <end position="454"/>
    </location>
</feature>
<keyword evidence="4" id="KW-0393">Immunoglobulin domain</keyword>
<dbReference type="SMART" id="SM00409">
    <property type="entry name" value="IG"/>
    <property type="match status" value="4"/>
</dbReference>
<proteinExistence type="predicted"/>
<dbReference type="Pfam" id="PF13927">
    <property type="entry name" value="Ig_3"/>
    <property type="match status" value="4"/>
</dbReference>
<dbReference type="PANTHER" id="PTHR44337:SF20">
    <property type="entry name" value="CARCINOEMBRYONIC ANTIGEN-RELATED CELL ADHESION MOLECULE 5-RELATED"/>
    <property type="match status" value="1"/>
</dbReference>
<dbReference type="Proteomes" id="UP000261600">
    <property type="component" value="Unplaced"/>
</dbReference>
<dbReference type="InterPro" id="IPR003599">
    <property type="entry name" value="Ig_sub"/>
</dbReference>
<organism evidence="7 8">
    <name type="scientific">Monopterus albus</name>
    <name type="common">Swamp eel</name>
    <dbReference type="NCBI Taxonomy" id="43700"/>
    <lineage>
        <taxon>Eukaryota</taxon>
        <taxon>Metazoa</taxon>
        <taxon>Chordata</taxon>
        <taxon>Craniata</taxon>
        <taxon>Vertebrata</taxon>
        <taxon>Euteleostomi</taxon>
        <taxon>Actinopterygii</taxon>
        <taxon>Neopterygii</taxon>
        <taxon>Teleostei</taxon>
        <taxon>Neoteleostei</taxon>
        <taxon>Acanthomorphata</taxon>
        <taxon>Anabantaria</taxon>
        <taxon>Synbranchiformes</taxon>
        <taxon>Synbranchidae</taxon>
        <taxon>Monopterus</taxon>
    </lineage>
</organism>
<keyword evidence="3" id="KW-0325">Glycoprotein</keyword>
<dbReference type="InterPro" id="IPR036179">
    <property type="entry name" value="Ig-like_dom_sf"/>
</dbReference>
<evidence type="ECO:0000256" key="5">
    <source>
        <dbReference type="SAM" id="Phobius"/>
    </source>
</evidence>
<name>A0A3Q3JVM3_MONAL</name>
<dbReference type="InterPro" id="IPR013783">
    <property type="entry name" value="Ig-like_fold"/>
</dbReference>
<protein>
    <recommendedName>
        <fullName evidence="6">Ig-like domain-containing protein</fullName>
    </recommendedName>
</protein>
<dbReference type="PANTHER" id="PTHR44337">
    <property type="entry name" value="CARCINOEMBRYONIC ANTIGEN-RELATED CELL ADHESION MOLECULE 8"/>
    <property type="match status" value="1"/>
</dbReference>
<feature type="transmembrane region" description="Helical" evidence="5">
    <location>
        <begin position="20"/>
        <end position="40"/>
    </location>
</feature>
<dbReference type="AlphaFoldDB" id="A0A3Q3JVM3"/>
<feature type="domain" description="Ig-like" evidence="6">
    <location>
        <begin position="343"/>
        <end position="420"/>
    </location>
</feature>
<keyword evidence="1" id="KW-0732">Signal</keyword>